<dbReference type="AlphaFoldDB" id="A0A1G1W6K2"/>
<name>A0A1G1W6K2_9BACT</name>
<evidence type="ECO:0000256" key="1">
    <source>
        <dbReference type="SAM" id="Phobius"/>
    </source>
</evidence>
<accession>A0A1G1W6K2</accession>
<keyword evidence="1" id="KW-0472">Membrane</keyword>
<gene>
    <name evidence="2" type="ORF">A2172_03765</name>
</gene>
<evidence type="ECO:0000313" key="3">
    <source>
        <dbReference type="Proteomes" id="UP000176631"/>
    </source>
</evidence>
<organism evidence="2 3">
    <name type="scientific">Candidatus Woykebacteria bacterium RBG_13_40_15</name>
    <dbReference type="NCBI Taxonomy" id="1802593"/>
    <lineage>
        <taxon>Bacteria</taxon>
        <taxon>Candidatus Woykeibacteriota</taxon>
    </lineage>
</organism>
<dbReference type="STRING" id="1802593.A2172_03765"/>
<feature type="transmembrane region" description="Helical" evidence="1">
    <location>
        <begin position="62"/>
        <end position="79"/>
    </location>
</feature>
<sequence>MIPKGIRILAIGLFIIGTYIWGIGFHNIDISWNMKRNAIDMGFGYPATPTDIYSRGINQMQMSYYLFFIAFLFFSMSYTNI</sequence>
<keyword evidence="1" id="KW-1133">Transmembrane helix</keyword>
<evidence type="ECO:0000313" key="2">
    <source>
        <dbReference type="EMBL" id="OGY23295.1"/>
    </source>
</evidence>
<comment type="caution">
    <text evidence="2">The sequence shown here is derived from an EMBL/GenBank/DDBJ whole genome shotgun (WGS) entry which is preliminary data.</text>
</comment>
<dbReference type="EMBL" id="MHCP01000027">
    <property type="protein sequence ID" value="OGY23295.1"/>
    <property type="molecule type" value="Genomic_DNA"/>
</dbReference>
<dbReference type="Proteomes" id="UP000176631">
    <property type="component" value="Unassembled WGS sequence"/>
</dbReference>
<protein>
    <submittedName>
        <fullName evidence="2">Uncharacterized protein</fullName>
    </submittedName>
</protein>
<reference evidence="2 3" key="1">
    <citation type="journal article" date="2016" name="Nat. Commun.">
        <title>Thousands of microbial genomes shed light on interconnected biogeochemical processes in an aquifer system.</title>
        <authorList>
            <person name="Anantharaman K."/>
            <person name="Brown C.T."/>
            <person name="Hug L.A."/>
            <person name="Sharon I."/>
            <person name="Castelle C.J."/>
            <person name="Probst A.J."/>
            <person name="Thomas B.C."/>
            <person name="Singh A."/>
            <person name="Wilkins M.J."/>
            <person name="Karaoz U."/>
            <person name="Brodie E.L."/>
            <person name="Williams K.H."/>
            <person name="Hubbard S.S."/>
            <person name="Banfield J.F."/>
        </authorList>
    </citation>
    <scope>NUCLEOTIDE SEQUENCE [LARGE SCALE GENOMIC DNA]</scope>
</reference>
<feature type="transmembrane region" description="Helical" evidence="1">
    <location>
        <begin position="6"/>
        <end position="26"/>
    </location>
</feature>
<proteinExistence type="predicted"/>
<keyword evidence="1" id="KW-0812">Transmembrane</keyword>